<dbReference type="PANTHER" id="PTHR30454:SF0">
    <property type="entry name" value="4-HYDROXY-3-METHYLBUT-2-EN-1-YL DIPHOSPHATE SYNTHASE (FERREDOXIN), CHLOROPLASTIC"/>
    <property type="match status" value="1"/>
</dbReference>
<keyword evidence="11" id="KW-1185">Reference proteome</keyword>
<dbReference type="SUPFAM" id="SSF56014">
    <property type="entry name" value="Nitrite and sulphite reductase 4Fe-4S domain-like"/>
    <property type="match status" value="1"/>
</dbReference>
<evidence type="ECO:0000256" key="5">
    <source>
        <dbReference type="ARBA" id="ARBA00023014"/>
    </source>
</evidence>
<evidence type="ECO:0000256" key="7">
    <source>
        <dbReference type="HAMAP-Rule" id="MF_00159"/>
    </source>
</evidence>
<gene>
    <name evidence="7" type="primary">ispG</name>
    <name evidence="10" type="ORF">1613</name>
</gene>
<dbReference type="InterPro" id="IPR016425">
    <property type="entry name" value="IspG_bac"/>
</dbReference>
<organism evidence="10 11">
    <name type="scientific">Syntrophomonas zehnderi OL-4</name>
    <dbReference type="NCBI Taxonomy" id="690567"/>
    <lineage>
        <taxon>Bacteria</taxon>
        <taxon>Bacillati</taxon>
        <taxon>Bacillota</taxon>
        <taxon>Clostridia</taxon>
        <taxon>Eubacteriales</taxon>
        <taxon>Syntrophomonadaceae</taxon>
        <taxon>Syntrophomonas</taxon>
    </lineage>
</organism>
<dbReference type="Gene3D" id="3.30.413.10">
    <property type="entry name" value="Sulfite Reductase Hemoprotein, domain 1"/>
    <property type="match status" value="1"/>
</dbReference>
<dbReference type="FunFam" id="3.20.20.20:FF:000001">
    <property type="entry name" value="4-hydroxy-3-methylbut-2-en-1-yl diphosphate synthase (flavodoxin)"/>
    <property type="match status" value="1"/>
</dbReference>
<dbReference type="InterPro" id="IPR058578">
    <property type="entry name" value="IspG_TIM"/>
</dbReference>
<feature type="binding site" evidence="7">
    <location>
        <position position="310"/>
    </location>
    <ligand>
        <name>[4Fe-4S] cluster</name>
        <dbReference type="ChEBI" id="CHEBI:49883"/>
    </ligand>
</feature>
<dbReference type="GO" id="GO:0016114">
    <property type="term" value="P:terpenoid biosynthetic process"/>
    <property type="evidence" value="ECO:0007669"/>
    <property type="project" value="InterPro"/>
</dbReference>
<evidence type="ECO:0000313" key="11">
    <source>
        <dbReference type="Proteomes" id="UP000045545"/>
    </source>
</evidence>
<evidence type="ECO:0000256" key="2">
    <source>
        <dbReference type="ARBA" id="ARBA00022723"/>
    </source>
</evidence>
<dbReference type="GO" id="GO:0019288">
    <property type="term" value="P:isopentenyl diphosphate biosynthetic process, methylerythritol 4-phosphate pathway"/>
    <property type="evidence" value="ECO:0007669"/>
    <property type="project" value="UniProtKB-UniRule"/>
</dbReference>
<reference evidence="10 11" key="1">
    <citation type="submission" date="2015-03" db="EMBL/GenBank/DDBJ databases">
        <authorList>
            <person name="Murphy D."/>
        </authorList>
    </citation>
    <scope>NUCLEOTIDE SEQUENCE [LARGE SCALE GENOMIC DNA]</scope>
    <source>
        <strain evidence="10 11">OL-4</strain>
    </source>
</reference>
<keyword evidence="1 7" id="KW-0004">4Fe-4S</keyword>
<dbReference type="Gene3D" id="3.20.20.20">
    <property type="entry name" value="Dihydropteroate synthase-like"/>
    <property type="match status" value="1"/>
</dbReference>
<evidence type="ECO:0000259" key="8">
    <source>
        <dbReference type="Pfam" id="PF04551"/>
    </source>
</evidence>
<comment type="cofactor">
    <cofactor evidence="7">
        <name>[4Fe-4S] cluster</name>
        <dbReference type="ChEBI" id="CHEBI:49883"/>
    </cofactor>
    <text evidence="7">Binds 1 [4Fe-4S] cluster.</text>
</comment>
<evidence type="ECO:0000256" key="6">
    <source>
        <dbReference type="ARBA" id="ARBA00023229"/>
    </source>
</evidence>
<name>A0A0E3W3A4_9FIRM</name>
<dbReference type="Pfam" id="PF04551">
    <property type="entry name" value="GcpE"/>
    <property type="match status" value="1"/>
</dbReference>
<feature type="domain" description="IspG C-terminal" evidence="9">
    <location>
        <begin position="264"/>
        <end position="351"/>
    </location>
</feature>
<dbReference type="Pfam" id="PF26540">
    <property type="entry name" value="GcpE_C"/>
    <property type="match status" value="1"/>
</dbReference>
<feature type="domain" description="IspG TIM-barrel" evidence="8">
    <location>
        <begin position="10"/>
        <end position="249"/>
    </location>
</feature>
<dbReference type="UniPathway" id="UPA00056">
    <property type="reaction ID" value="UER00096"/>
</dbReference>
<dbReference type="GO" id="GO:0046429">
    <property type="term" value="F:4-hydroxy-3-methylbut-2-en-1-yl diphosphate synthase activity (ferredoxin)"/>
    <property type="evidence" value="ECO:0007669"/>
    <property type="project" value="UniProtKB-UniRule"/>
</dbReference>
<evidence type="ECO:0000256" key="3">
    <source>
        <dbReference type="ARBA" id="ARBA00023002"/>
    </source>
</evidence>
<dbReference type="PIRSF" id="PIRSF004640">
    <property type="entry name" value="IspG"/>
    <property type="match status" value="1"/>
</dbReference>
<dbReference type="InterPro" id="IPR058579">
    <property type="entry name" value="IspG_C"/>
</dbReference>
<proteinExistence type="inferred from homology"/>
<dbReference type="InterPro" id="IPR045854">
    <property type="entry name" value="NO2/SO3_Rdtase_4Fe4S_sf"/>
</dbReference>
<comment type="similarity">
    <text evidence="7">Belongs to the IspG family.</text>
</comment>
<dbReference type="Proteomes" id="UP000045545">
    <property type="component" value="Unassembled WGS sequence"/>
</dbReference>
<dbReference type="PANTHER" id="PTHR30454">
    <property type="entry name" value="4-HYDROXY-3-METHYLBUT-2-EN-1-YL DIPHOSPHATE SYNTHASE"/>
    <property type="match status" value="1"/>
</dbReference>
<dbReference type="GO" id="GO:0141197">
    <property type="term" value="F:4-hydroxy-3-methylbut-2-enyl-diphosphate synthase activity (flavodoxin)"/>
    <property type="evidence" value="ECO:0007669"/>
    <property type="project" value="UniProtKB-EC"/>
</dbReference>
<keyword evidence="6 7" id="KW-0414">Isoprene biosynthesis</keyword>
<dbReference type="FunFam" id="3.30.413.10:FF:000005">
    <property type="entry name" value="4-hydroxy-3-methylbut-2-en-1-yl diphosphate synthase (flavodoxin)"/>
    <property type="match status" value="1"/>
</dbReference>
<feature type="binding site" evidence="7">
    <location>
        <position position="271"/>
    </location>
    <ligand>
        <name>[4Fe-4S] cluster</name>
        <dbReference type="ChEBI" id="CHEBI:49883"/>
    </ligand>
</feature>
<comment type="catalytic activity">
    <reaction evidence="7">
        <text>(2E)-4-hydroxy-3-methylbut-2-enyl diphosphate + oxidized [flavodoxin] + H2O + 2 H(+) = 2-C-methyl-D-erythritol 2,4-cyclic diphosphate + reduced [flavodoxin]</text>
        <dbReference type="Rhea" id="RHEA:43604"/>
        <dbReference type="Rhea" id="RHEA-COMP:10622"/>
        <dbReference type="Rhea" id="RHEA-COMP:10623"/>
        <dbReference type="ChEBI" id="CHEBI:15377"/>
        <dbReference type="ChEBI" id="CHEBI:15378"/>
        <dbReference type="ChEBI" id="CHEBI:57618"/>
        <dbReference type="ChEBI" id="CHEBI:58210"/>
        <dbReference type="ChEBI" id="CHEBI:58483"/>
        <dbReference type="ChEBI" id="CHEBI:128753"/>
        <dbReference type="EC" id="1.17.7.3"/>
    </reaction>
</comment>
<dbReference type="NCBIfam" id="TIGR00612">
    <property type="entry name" value="ispG_gcpE"/>
    <property type="match status" value="1"/>
</dbReference>
<dbReference type="STRING" id="690567.1613"/>
<evidence type="ECO:0000256" key="4">
    <source>
        <dbReference type="ARBA" id="ARBA00023004"/>
    </source>
</evidence>
<evidence type="ECO:0000313" key="10">
    <source>
        <dbReference type="EMBL" id="CFX67080.1"/>
    </source>
</evidence>
<dbReference type="HAMAP" id="MF_00159">
    <property type="entry name" value="IspG"/>
    <property type="match status" value="1"/>
</dbReference>
<protein>
    <recommendedName>
        <fullName evidence="7">4-hydroxy-3-methylbut-2-en-1-yl diphosphate synthase (flavodoxin)</fullName>
        <ecNumber evidence="7">1.17.7.3</ecNumber>
    </recommendedName>
    <alternativeName>
        <fullName evidence="7">1-hydroxy-2-methyl-2-(E)-butenyl 4-diphosphate synthase</fullName>
    </alternativeName>
</protein>
<dbReference type="InterPro" id="IPR011005">
    <property type="entry name" value="Dihydropteroate_synth-like_sf"/>
</dbReference>
<keyword evidence="4 7" id="KW-0408">Iron</keyword>
<evidence type="ECO:0000259" key="9">
    <source>
        <dbReference type="Pfam" id="PF26540"/>
    </source>
</evidence>
<comment type="function">
    <text evidence="7">Converts 2C-methyl-D-erythritol 2,4-cyclodiphosphate (ME-2,4cPP) into 1-hydroxy-2-methyl-2-(E)-butenyl 4-diphosphate.</text>
</comment>
<sequence length="356" mass="38754">MGYMCMRRKTRVVKIGSCLVGGDNPIVVQSMTSTDTRNVEATVQQILDLEEAGCEIARVAVIDQEAAQAIKKIKRRISIPLVADIHFDYRLALESLAGGADALRINPGNIGDKKKVQTVVKACQDKQIPIRIGVNAGSLDKEILRKYGAVCKEALVESAMENVKILEDMYFQDIKISLKASSVMLSVEAYRLMASKVDYPLHIGITEAGTKDRALIKSALGLGMMLNEGIGDTIRVSLTGNPVDEVWAAYEILRNLGLRNRGVELISCPTCGRCEINMIPVAEAVDQAIRTIPDPLKVAVMGCVVNGPGEAREADVGVAGGRGFGLMFRHGEVVRKVPEANMVPELLQEINRLREK</sequence>
<feature type="binding site" evidence="7">
    <location>
        <position position="268"/>
    </location>
    <ligand>
        <name>[4Fe-4S] cluster</name>
        <dbReference type="ChEBI" id="CHEBI:49883"/>
    </ligand>
</feature>
<dbReference type="AlphaFoldDB" id="A0A0E3W3A4"/>
<dbReference type="EMBL" id="CGIH01000027">
    <property type="protein sequence ID" value="CFX67080.1"/>
    <property type="molecule type" value="Genomic_DNA"/>
</dbReference>
<dbReference type="GO" id="GO:0005506">
    <property type="term" value="F:iron ion binding"/>
    <property type="evidence" value="ECO:0007669"/>
    <property type="project" value="InterPro"/>
</dbReference>
<dbReference type="InterPro" id="IPR004588">
    <property type="entry name" value="IspG_bac-typ"/>
</dbReference>
<keyword evidence="5 7" id="KW-0411">Iron-sulfur</keyword>
<dbReference type="GO" id="GO:0051539">
    <property type="term" value="F:4 iron, 4 sulfur cluster binding"/>
    <property type="evidence" value="ECO:0007669"/>
    <property type="project" value="UniProtKB-UniRule"/>
</dbReference>
<dbReference type="NCBIfam" id="NF001540">
    <property type="entry name" value="PRK00366.1"/>
    <property type="match status" value="1"/>
</dbReference>
<comment type="pathway">
    <text evidence="7">Isoprenoid biosynthesis; isopentenyl diphosphate biosynthesis via DXP pathway; isopentenyl diphosphate from 1-deoxy-D-xylulose 5-phosphate: step 5/6.</text>
</comment>
<evidence type="ECO:0000256" key="1">
    <source>
        <dbReference type="ARBA" id="ARBA00022485"/>
    </source>
</evidence>
<keyword evidence="3 7" id="KW-0560">Oxidoreductase</keyword>
<dbReference type="SUPFAM" id="SSF51717">
    <property type="entry name" value="Dihydropteroate synthetase-like"/>
    <property type="match status" value="1"/>
</dbReference>
<accession>A0A0E3W3A4</accession>
<keyword evidence="2 7" id="KW-0479">Metal-binding</keyword>
<dbReference type="EC" id="1.17.7.3" evidence="7"/>
<feature type="binding site" evidence="7">
    <location>
        <position position="303"/>
    </location>
    <ligand>
        <name>[4Fe-4S] cluster</name>
        <dbReference type="ChEBI" id="CHEBI:49883"/>
    </ligand>
</feature>